<dbReference type="PROSITE" id="PS51257">
    <property type="entry name" value="PROKAR_LIPOPROTEIN"/>
    <property type="match status" value="1"/>
</dbReference>
<reference evidence="2 3" key="1">
    <citation type="submission" date="2024-09" db="EMBL/GenBank/DDBJ databases">
        <title>Floridaenema gen nov. (Aerosakkonemataceae, Aerosakkonematales ord. nov., Cyanobacteria) from benthic tropical and subtropical fresh waters, with the description of four new species.</title>
        <authorList>
            <person name="Moretto J.A."/>
            <person name="Berthold D.E."/>
            <person name="Lefler F.W."/>
            <person name="Huang I.-S."/>
            <person name="Laughinghouse H. IV."/>
        </authorList>
    </citation>
    <scope>NUCLEOTIDE SEQUENCE [LARGE SCALE GENOMIC DNA]</scope>
    <source>
        <strain evidence="2 3">BLCC-F46</strain>
    </source>
</reference>
<feature type="signal peptide" evidence="1">
    <location>
        <begin position="1"/>
        <end position="22"/>
    </location>
</feature>
<organism evidence="2 3">
    <name type="scientific">Floridaenema aerugineum BLCC-F46</name>
    <dbReference type="NCBI Taxonomy" id="3153654"/>
    <lineage>
        <taxon>Bacteria</taxon>
        <taxon>Bacillati</taxon>
        <taxon>Cyanobacteriota</taxon>
        <taxon>Cyanophyceae</taxon>
        <taxon>Oscillatoriophycideae</taxon>
        <taxon>Aerosakkonematales</taxon>
        <taxon>Aerosakkonemataceae</taxon>
        <taxon>Floridanema</taxon>
        <taxon>Floridanema aerugineum</taxon>
    </lineage>
</organism>
<gene>
    <name evidence="2" type="ORF">ACE1CC_30735</name>
</gene>
<evidence type="ECO:0000313" key="2">
    <source>
        <dbReference type="EMBL" id="MFB2881250.1"/>
    </source>
</evidence>
<accession>A0ABV4XEM2</accession>
<keyword evidence="3" id="KW-1185">Reference proteome</keyword>
<dbReference type="PANTHER" id="PTHR35841:SF1">
    <property type="entry name" value="PHOSPHONATES-BINDING PERIPLASMIC PROTEIN"/>
    <property type="match status" value="1"/>
</dbReference>
<dbReference type="RefSeq" id="WP_413274234.1">
    <property type="nucleotide sequence ID" value="NZ_JBHFNQ010000219.1"/>
</dbReference>
<dbReference type="Gene3D" id="3.40.190.10">
    <property type="entry name" value="Periplasmic binding protein-like II"/>
    <property type="match status" value="2"/>
</dbReference>
<evidence type="ECO:0000313" key="3">
    <source>
        <dbReference type="Proteomes" id="UP001576774"/>
    </source>
</evidence>
<dbReference type="SUPFAM" id="SSF53850">
    <property type="entry name" value="Periplasmic binding protein-like II"/>
    <property type="match status" value="1"/>
</dbReference>
<evidence type="ECO:0000256" key="1">
    <source>
        <dbReference type="SAM" id="SignalP"/>
    </source>
</evidence>
<dbReference type="PANTHER" id="PTHR35841">
    <property type="entry name" value="PHOSPHONATES-BINDING PERIPLASMIC PROTEIN"/>
    <property type="match status" value="1"/>
</dbReference>
<proteinExistence type="predicted"/>
<dbReference type="EMBL" id="JBHFNQ010000219">
    <property type="protein sequence ID" value="MFB2881250.1"/>
    <property type="molecule type" value="Genomic_DNA"/>
</dbReference>
<comment type="caution">
    <text evidence="2">The sequence shown here is derived from an EMBL/GenBank/DDBJ whole genome shotgun (WGS) entry which is preliminary data.</text>
</comment>
<feature type="chain" id="PRO_5047262655" evidence="1">
    <location>
        <begin position="23"/>
        <end position="288"/>
    </location>
</feature>
<sequence length="288" mass="32377">MLSRRFLLVQILLSLASCAVFRTNSGRELTKLTIGIVSYGEGVRSIEEYGRFVDYLQKQTNTLIELEPAYNEIKAIEQIKRQAWDLVFASPGLAAIAISQANYIPLFPLQGKNRYNTLRAVFIVLKQSPMQKLADLAQQKIALGQPGSATNYYIPLYDLYGAVLAEIILAPTPQDILEYISKGEVAAGALSEEEFNTYRSQFKPTEFRIIYISRQIPIGAVLINPKVKANQKQKIKQAMTEISSELAQDTGYIPNIPPSDYTILINMINRVKSIEAHIREKPARLFSM</sequence>
<name>A0ABV4XEM2_9CYAN</name>
<dbReference type="Pfam" id="PF12974">
    <property type="entry name" value="Phosphonate-bd"/>
    <property type="match status" value="1"/>
</dbReference>
<keyword evidence="1" id="KW-0732">Signal</keyword>
<dbReference type="Proteomes" id="UP001576774">
    <property type="component" value="Unassembled WGS sequence"/>
</dbReference>
<protein>
    <submittedName>
        <fullName evidence="2">Phosphate/phosphite/phosphonate ABC transporter substrate-binding protein</fullName>
    </submittedName>
</protein>